<evidence type="ECO:0000256" key="1">
    <source>
        <dbReference type="ARBA" id="ARBA00038101"/>
    </source>
</evidence>
<dbReference type="Pfam" id="PF08238">
    <property type="entry name" value="Sel1"/>
    <property type="match status" value="4"/>
</dbReference>
<gene>
    <name evidence="3" type="ORF">DICPUDRAFT_158927</name>
</gene>
<proteinExistence type="inferred from homology"/>
<dbReference type="VEuPathDB" id="AmoebaDB:DICPUDRAFT_158927"/>
<dbReference type="InterPro" id="IPR006597">
    <property type="entry name" value="Sel1-like"/>
</dbReference>
<evidence type="ECO:0000313" key="4">
    <source>
        <dbReference type="Proteomes" id="UP000001064"/>
    </source>
</evidence>
<dbReference type="InterPro" id="IPR011990">
    <property type="entry name" value="TPR-like_helical_dom_sf"/>
</dbReference>
<dbReference type="SMART" id="SM00671">
    <property type="entry name" value="SEL1"/>
    <property type="match status" value="3"/>
</dbReference>
<feature type="compositionally biased region" description="Basic residues" evidence="2">
    <location>
        <begin position="292"/>
        <end position="308"/>
    </location>
</feature>
<accession>F1A2U7</accession>
<name>F1A2U7_DICPU</name>
<evidence type="ECO:0000313" key="3">
    <source>
        <dbReference type="EMBL" id="EGC29487.1"/>
    </source>
</evidence>
<feature type="region of interest" description="Disordered" evidence="2">
    <location>
        <begin position="288"/>
        <end position="308"/>
    </location>
</feature>
<dbReference type="RefSeq" id="XP_003293996.1">
    <property type="nucleotide sequence ID" value="XM_003293948.1"/>
</dbReference>
<dbReference type="InParanoid" id="F1A2U7"/>
<comment type="similarity">
    <text evidence="1">Belongs to the sel-1 family.</text>
</comment>
<organism evidence="3 4">
    <name type="scientific">Dictyostelium purpureum</name>
    <name type="common">Slime mold</name>
    <dbReference type="NCBI Taxonomy" id="5786"/>
    <lineage>
        <taxon>Eukaryota</taxon>
        <taxon>Amoebozoa</taxon>
        <taxon>Evosea</taxon>
        <taxon>Eumycetozoa</taxon>
        <taxon>Dictyostelia</taxon>
        <taxon>Dictyosteliales</taxon>
        <taxon>Dictyosteliaceae</taxon>
        <taxon>Dictyostelium</taxon>
    </lineage>
</organism>
<evidence type="ECO:0000256" key="2">
    <source>
        <dbReference type="SAM" id="MobiDB-lite"/>
    </source>
</evidence>
<dbReference type="EMBL" id="GL871426">
    <property type="protein sequence ID" value="EGC29487.1"/>
    <property type="molecule type" value="Genomic_DNA"/>
</dbReference>
<sequence>MDKINLLKTYPIQINKNGFGIKDNQVENELFTVILIKDSQYDKDVVEYLAKLWDCPFDYLLGRLRSEVGHKLLYGEKNIKEACKYYELAAKENKSAESNFSLATIKLNTIPTIEGFDQTVALLKLAAESPNKIKINEEKSIENKLVLESQLMLGNLFYDGHGGKKNIEESIKYYKMAEENASNNYTPAFAKLALNYCRGSEGFEKNREKGLTILRKIIEDGSEDPGILYSYGESLFDDDQKTAIEYIRKAAKKGYPIAKRNLPEFEKKIQVSKIKQITNNDGVTTTDGYQFSKKKNSNPKKIKKNNLC</sequence>
<dbReference type="AlphaFoldDB" id="F1A2U7"/>
<dbReference type="GO" id="GO:0005789">
    <property type="term" value="C:endoplasmic reticulum membrane"/>
    <property type="evidence" value="ECO:0000318"/>
    <property type="project" value="GO_Central"/>
</dbReference>
<dbReference type="InterPro" id="IPR050767">
    <property type="entry name" value="Sel1_AlgK"/>
</dbReference>
<dbReference type="PANTHER" id="PTHR11102:SF162">
    <property type="entry name" value="HCP-LIKE PROTEIN"/>
    <property type="match status" value="1"/>
</dbReference>
<dbReference type="STRING" id="5786.F1A2U7"/>
<dbReference type="KEGG" id="dpp:DICPUDRAFT_158927"/>
<dbReference type="GO" id="GO:0036503">
    <property type="term" value="P:ERAD pathway"/>
    <property type="evidence" value="ECO:0000318"/>
    <property type="project" value="GO_Central"/>
</dbReference>
<dbReference type="Proteomes" id="UP000001064">
    <property type="component" value="Unassembled WGS sequence"/>
</dbReference>
<protein>
    <submittedName>
        <fullName evidence="3">Uncharacterized protein</fullName>
    </submittedName>
</protein>
<reference evidence="4" key="1">
    <citation type="journal article" date="2011" name="Genome Biol.">
        <title>Comparative genomics of the social amoebae Dictyostelium discoideum and Dictyostelium purpureum.</title>
        <authorList>
            <consortium name="US DOE Joint Genome Institute (JGI-PGF)"/>
            <person name="Sucgang R."/>
            <person name="Kuo A."/>
            <person name="Tian X."/>
            <person name="Salerno W."/>
            <person name="Parikh A."/>
            <person name="Feasley C.L."/>
            <person name="Dalin E."/>
            <person name="Tu H."/>
            <person name="Huang E."/>
            <person name="Barry K."/>
            <person name="Lindquist E."/>
            <person name="Shapiro H."/>
            <person name="Bruce D."/>
            <person name="Schmutz J."/>
            <person name="Salamov A."/>
            <person name="Fey P."/>
            <person name="Gaudet P."/>
            <person name="Anjard C."/>
            <person name="Babu M.M."/>
            <person name="Basu S."/>
            <person name="Bushmanova Y."/>
            <person name="van der Wel H."/>
            <person name="Katoh-Kurasawa M."/>
            <person name="Dinh C."/>
            <person name="Coutinho P.M."/>
            <person name="Saito T."/>
            <person name="Elias M."/>
            <person name="Schaap P."/>
            <person name="Kay R.R."/>
            <person name="Henrissat B."/>
            <person name="Eichinger L."/>
            <person name="Rivero F."/>
            <person name="Putnam N.H."/>
            <person name="West C.M."/>
            <person name="Loomis W.F."/>
            <person name="Chisholm R.L."/>
            <person name="Shaulsky G."/>
            <person name="Strassmann J.E."/>
            <person name="Queller D.C."/>
            <person name="Kuspa A."/>
            <person name="Grigoriev I.V."/>
        </authorList>
    </citation>
    <scope>NUCLEOTIDE SEQUENCE [LARGE SCALE GENOMIC DNA]</scope>
    <source>
        <strain evidence="4">QSDP1</strain>
    </source>
</reference>
<dbReference type="Gene3D" id="1.25.40.10">
    <property type="entry name" value="Tetratricopeptide repeat domain"/>
    <property type="match status" value="1"/>
</dbReference>
<dbReference type="OrthoDB" id="2384430at2759"/>
<keyword evidence="4" id="KW-1185">Reference proteome</keyword>
<dbReference type="PANTHER" id="PTHR11102">
    <property type="entry name" value="SEL-1-LIKE PROTEIN"/>
    <property type="match status" value="1"/>
</dbReference>
<dbReference type="GeneID" id="10505305"/>
<dbReference type="SUPFAM" id="SSF81901">
    <property type="entry name" value="HCP-like"/>
    <property type="match status" value="1"/>
</dbReference>